<feature type="modified residue" description="N6-lipoyllysine" evidence="4">
    <location>
        <position position="60"/>
    </location>
</feature>
<dbReference type="InterPro" id="IPR002930">
    <property type="entry name" value="GCV_H"/>
</dbReference>
<dbReference type="OrthoDB" id="10264154at2759"/>
<dbReference type="Pfam" id="PF01597">
    <property type="entry name" value="GCV_H"/>
    <property type="match status" value="1"/>
</dbReference>
<dbReference type="PROSITE" id="PS50968">
    <property type="entry name" value="BIOTINYL_LIPOYL"/>
    <property type="match status" value="1"/>
</dbReference>
<accession>A0A8H7BSG3</accession>
<evidence type="ECO:0000256" key="4">
    <source>
        <dbReference type="PIRSR" id="PIRSR617453-50"/>
    </source>
</evidence>
<evidence type="ECO:0000313" key="7">
    <source>
        <dbReference type="EMBL" id="KAF7725720.1"/>
    </source>
</evidence>
<dbReference type="EMBL" id="JABAYA010000091">
    <property type="protein sequence ID" value="KAF7725720.1"/>
    <property type="molecule type" value="Genomic_DNA"/>
</dbReference>
<evidence type="ECO:0000256" key="3">
    <source>
        <dbReference type="ARBA" id="ARBA00022946"/>
    </source>
</evidence>
<comment type="subunit">
    <text evidence="5">The glycine cleavage system is composed of four proteins: P, T, L and H.</text>
</comment>
<dbReference type="GO" id="GO:0005960">
    <property type="term" value="C:glycine cleavage complex"/>
    <property type="evidence" value="ECO:0007669"/>
    <property type="project" value="UniProtKB-UniRule"/>
</dbReference>
<dbReference type="NCBIfam" id="NF002270">
    <property type="entry name" value="PRK01202.1"/>
    <property type="match status" value="1"/>
</dbReference>
<dbReference type="GO" id="GO:0009249">
    <property type="term" value="P:protein lipoylation"/>
    <property type="evidence" value="ECO:0007669"/>
    <property type="project" value="TreeGrafter"/>
</dbReference>
<proteinExistence type="inferred from homology"/>
<evidence type="ECO:0000313" key="8">
    <source>
        <dbReference type="Proteomes" id="UP000605846"/>
    </source>
</evidence>
<keyword evidence="8" id="KW-1185">Reference proteome</keyword>
<evidence type="ECO:0000259" key="6">
    <source>
        <dbReference type="PROSITE" id="PS50968"/>
    </source>
</evidence>
<dbReference type="GO" id="GO:0019464">
    <property type="term" value="P:glycine decarboxylation via glycine cleavage system"/>
    <property type="evidence" value="ECO:0007669"/>
    <property type="project" value="UniProtKB-UniRule"/>
</dbReference>
<dbReference type="SUPFAM" id="SSF51230">
    <property type="entry name" value="Single hybrid motif"/>
    <property type="match status" value="1"/>
</dbReference>
<dbReference type="InterPro" id="IPR017453">
    <property type="entry name" value="GCV_H_sub"/>
</dbReference>
<comment type="cofactor">
    <cofactor evidence="5">
        <name>(R)-lipoate</name>
        <dbReference type="ChEBI" id="CHEBI:83088"/>
    </cofactor>
    <text evidence="5">Binds 1 lipoyl cofactor covalently.</text>
</comment>
<dbReference type="HAMAP" id="MF_00272">
    <property type="entry name" value="GcvH"/>
    <property type="match status" value="1"/>
</dbReference>
<dbReference type="AlphaFoldDB" id="A0A8H7BSG3"/>
<dbReference type="Gene3D" id="2.40.50.100">
    <property type="match status" value="1"/>
</dbReference>
<keyword evidence="2 4" id="KW-0450">Lipoyl</keyword>
<dbReference type="InterPro" id="IPR033753">
    <property type="entry name" value="GCV_H/Fam206"/>
</dbReference>
<dbReference type="InterPro" id="IPR011053">
    <property type="entry name" value="Single_hybrid_motif"/>
</dbReference>
<dbReference type="InterPro" id="IPR003016">
    <property type="entry name" value="2-oxoA_DH_lipoyl-BS"/>
</dbReference>
<sequence length="129" mass="14159">MHIKRYTKDHEWVSLEKAIATVGVTDYAQRQLGDIVFVETTTVGLTVKKGDQLGCIESVKAASDIYAPVSGDVVNVNQELTEHTSLINESPEDAAWIAKIKVSNPEEWDTLMSEADYANLCATATSENK</sequence>
<name>A0A8H7BSG3_9FUNG</name>
<feature type="domain" description="Lipoyl-binding" evidence="6">
    <location>
        <begin position="19"/>
        <end position="101"/>
    </location>
</feature>
<gene>
    <name evidence="7" type="ORF">EC973_009438</name>
</gene>
<reference evidence="7" key="1">
    <citation type="submission" date="2020-01" db="EMBL/GenBank/DDBJ databases">
        <title>Genome Sequencing of Three Apophysomyces-Like Fungal Strains Confirms a Novel Fungal Genus in the Mucoromycota with divergent Burkholderia-like Endosymbiotic Bacteria.</title>
        <authorList>
            <person name="Stajich J.E."/>
            <person name="Macias A.M."/>
            <person name="Carter-House D."/>
            <person name="Lovett B."/>
            <person name="Kasson L.R."/>
            <person name="Berry K."/>
            <person name="Grigoriev I."/>
            <person name="Chang Y."/>
            <person name="Spatafora J."/>
            <person name="Kasson M.T."/>
        </authorList>
    </citation>
    <scope>NUCLEOTIDE SEQUENCE</scope>
    <source>
        <strain evidence="7">NRRL A-21654</strain>
    </source>
</reference>
<dbReference type="InterPro" id="IPR000089">
    <property type="entry name" value="Biotin_lipoyl"/>
</dbReference>
<evidence type="ECO:0000256" key="1">
    <source>
        <dbReference type="ARBA" id="ARBA00009249"/>
    </source>
</evidence>
<keyword evidence="5" id="KW-0496">Mitochondrion</keyword>
<dbReference type="PANTHER" id="PTHR11715:SF3">
    <property type="entry name" value="GLYCINE CLEAVAGE SYSTEM H PROTEIN-RELATED"/>
    <property type="match status" value="1"/>
</dbReference>
<dbReference type="PROSITE" id="PS00189">
    <property type="entry name" value="LIPOYL"/>
    <property type="match status" value="1"/>
</dbReference>
<dbReference type="Proteomes" id="UP000605846">
    <property type="component" value="Unassembled WGS sequence"/>
</dbReference>
<evidence type="ECO:0000256" key="2">
    <source>
        <dbReference type="ARBA" id="ARBA00022823"/>
    </source>
</evidence>
<comment type="caution">
    <text evidence="7">The sequence shown here is derived from an EMBL/GenBank/DDBJ whole genome shotgun (WGS) entry which is preliminary data.</text>
</comment>
<dbReference type="CDD" id="cd06848">
    <property type="entry name" value="GCS_H"/>
    <property type="match status" value="1"/>
</dbReference>
<protein>
    <recommendedName>
        <fullName evidence="5">Glycine cleavage system H protein</fullName>
    </recommendedName>
</protein>
<dbReference type="PANTHER" id="PTHR11715">
    <property type="entry name" value="GLYCINE CLEAVAGE SYSTEM H PROTEIN"/>
    <property type="match status" value="1"/>
</dbReference>
<comment type="function">
    <text evidence="5">The H protein shuttles the methylamine group of glycine from the P protein to the T protein.</text>
</comment>
<keyword evidence="3 5" id="KW-0809">Transit peptide</keyword>
<evidence type="ECO:0000256" key="5">
    <source>
        <dbReference type="RuleBase" id="RU364055"/>
    </source>
</evidence>
<dbReference type="GO" id="GO:0005739">
    <property type="term" value="C:mitochondrion"/>
    <property type="evidence" value="ECO:0007669"/>
    <property type="project" value="UniProtKB-SubCell"/>
</dbReference>
<organism evidence="7 8">
    <name type="scientific">Apophysomyces ossiformis</name>
    <dbReference type="NCBI Taxonomy" id="679940"/>
    <lineage>
        <taxon>Eukaryota</taxon>
        <taxon>Fungi</taxon>
        <taxon>Fungi incertae sedis</taxon>
        <taxon>Mucoromycota</taxon>
        <taxon>Mucoromycotina</taxon>
        <taxon>Mucoromycetes</taxon>
        <taxon>Mucorales</taxon>
        <taxon>Mucorineae</taxon>
        <taxon>Mucoraceae</taxon>
        <taxon>Apophysomyces</taxon>
    </lineage>
</organism>
<comment type="subcellular location">
    <subcellularLocation>
        <location evidence="5">Mitochondrion</location>
    </subcellularLocation>
</comment>
<dbReference type="NCBIfam" id="TIGR00527">
    <property type="entry name" value="gcvH"/>
    <property type="match status" value="1"/>
</dbReference>
<comment type="similarity">
    <text evidence="1 5">Belongs to the GcvH family.</text>
</comment>